<keyword evidence="8" id="KW-0732">Signal</keyword>
<keyword evidence="4" id="KW-0472">Membrane</keyword>
<keyword evidence="6" id="KW-0694">RNA-binding</keyword>
<evidence type="ECO:0000313" key="12">
    <source>
        <dbReference type="Proteomes" id="UP001530400"/>
    </source>
</evidence>
<evidence type="ECO:0000256" key="8">
    <source>
        <dbReference type="SAM" id="SignalP"/>
    </source>
</evidence>
<feature type="signal peptide" evidence="8">
    <location>
        <begin position="1"/>
        <end position="16"/>
    </location>
</feature>
<comment type="subcellular location">
    <subcellularLocation>
        <location evidence="1 5">Membrane</location>
        <topology evidence="1 5">Multi-pass membrane protein</topology>
    </subcellularLocation>
</comment>
<evidence type="ECO:0000256" key="2">
    <source>
        <dbReference type="ARBA" id="ARBA00022692"/>
    </source>
</evidence>
<accession>A0ABD3QWJ7</accession>
<dbReference type="GO" id="GO:0016020">
    <property type="term" value="C:membrane"/>
    <property type="evidence" value="ECO:0007669"/>
    <property type="project" value="UniProtKB-SubCell"/>
</dbReference>
<dbReference type="InterPro" id="IPR028055">
    <property type="entry name" value="YidC/Oxa/ALB_C"/>
</dbReference>
<dbReference type="NCBIfam" id="TIGR03592">
    <property type="entry name" value="yidC_oxa1_cterm"/>
    <property type="match status" value="1"/>
</dbReference>
<evidence type="ECO:0000256" key="4">
    <source>
        <dbReference type="ARBA" id="ARBA00023136"/>
    </source>
</evidence>
<feature type="domain" description="RDRP core" evidence="10">
    <location>
        <begin position="1067"/>
        <end position="1274"/>
    </location>
</feature>
<evidence type="ECO:0000256" key="1">
    <source>
        <dbReference type="ARBA" id="ARBA00004141"/>
    </source>
</evidence>
<organism evidence="11 12">
    <name type="scientific">Cyclotella atomus</name>
    <dbReference type="NCBI Taxonomy" id="382360"/>
    <lineage>
        <taxon>Eukaryota</taxon>
        <taxon>Sar</taxon>
        <taxon>Stramenopiles</taxon>
        <taxon>Ochrophyta</taxon>
        <taxon>Bacillariophyta</taxon>
        <taxon>Coscinodiscophyceae</taxon>
        <taxon>Thalassiosirophycidae</taxon>
        <taxon>Stephanodiscales</taxon>
        <taxon>Stephanodiscaceae</taxon>
        <taxon>Cyclotella</taxon>
    </lineage>
</organism>
<comment type="similarity">
    <text evidence="5">Belongs to the OXA1/ALB3/YidC family.</text>
</comment>
<keyword evidence="6" id="KW-0548">Nucleotidyltransferase</keyword>
<evidence type="ECO:0000259" key="9">
    <source>
        <dbReference type="Pfam" id="PF02096"/>
    </source>
</evidence>
<dbReference type="InterPro" id="IPR057596">
    <property type="entry name" value="RDRP_core"/>
</dbReference>
<keyword evidence="6" id="KW-0808">Transferase</keyword>
<keyword evidence="12" id="KW-1185">Reference proteome</keyword>
<dbReference type="GO" id="GO:0003723">
    <property type="term" value="F:RNA binding"/>
    <property type="evidence" value="ECO:0007669"/>
    <property type="project" value="UniProtKB-KW"/>
</dbReference>
<dbReference type="Pfam" id="PF02096">
    <property type="entry name" value="60KD_IMP"/>
    <property type="match status" value="1"/>
</dbReference>
<name>A0ABD3QWJ7_9STRA</name>
<dbReference type="EMBL" id="JALLPJ020000034">
    <property type="protein sequence ID" value="KAL3804604.1"/>
    <property type="molecule type" value="Genomic_DNA"/>
</dbReference>
<evidence type="ECO:0000256" key="7">
    <source>
        <dbReference type="SAM" id="MobiDB-lite"/>
    </source>
</evidence>
<dbReference type="Proteomes" id="UP001530400">
    <property type="component" value="Unassembled WGS sequence"/>
</dbReference>
<keyword evidence="2 5" id="KW-0812">Transmembrane</keyword>
<feature type="chain" id="PRO_5044889235" description="RNA-dependent RNA polymerase" evidence="8">
    <location>
        <begin position="17"/>
        <end position="1289"/>
    </location>
</feature>
<feature type="region of interest" description="Disordered" evidence="7">
    <location>
        <begin position="530"/>
        <end position="551"/>
    </location>
</feature>
<feature type="domain" description="Membrane insertase YidC/Oxa/ALB C-terminal" evidence="9">
    <location>
        <begin position="115"/>
        <end position="326"/>
    </location>
</feature>
<comment type="catalytic activity">
    <reaction evidence="6">
        <text>RNA(n) + a ribonucleoside 5'-triphosphate = RNA(n+1) + diphosphate</text>
        <dbReference type="Rhea" id="RHEA:21248"/>
        <dbReference type="Rhea" id="RHEA-COMP:14527"/>
        <dbReference type="Rhea" id="RHEA-COMP:17342"/>
        <dbReference type="ChEBI" id="CHEBI:33019"/>
        <dbReference type="ChEBI" id="CHEBI:61557"/>
        <dbReference type="ChEBI" id="CHEBI:140395"/>
        <dbReference type="EC" id="2.7.7.48"/>
    </reaction>
</comment>
<sequence length="1289" mass="142223">MKFQSLALSLLPIASAFAPVRTTTPLIKQHVSQLSAIEPTFIDSSHLESVSNFFSSLMLSDGELVDTMASAAPAAADAAADSGNGWFGFLTLPIEGLLKGIHLLLTSMGMSADSWGVSIIAMTIVIKLLTFPLTKQQLESTNKMQALQPTIKALQAKYQSNPEVMNQKIAEVYQTNEVNPLAGCIPSLIQIPVFIGLYRAVLNLAKENALDEPFLFLPNLEGPTYGADPSHGSDWLFKNWVDGVPSLGWEDTLAYVSIPIFLTISQVISMNLMQPKTDDPQQQQANVILKVLPFMVGWFALNVPAALGIYWVVNNIVTTATTMYVRSTMPKVEMATGGGASSAVMESKTVDFNPTPMNERAVGFGSRESNDGMKTITPVDAEIVDVEASEDGGSDSLEAPKAKLLLEPSANMHQRKPTRTRRKINYFVNTLFKRTSASKPQKKKTSADNVIGKHETSFEKELHLEVHVENIQNIDGCADSSSIANYDISSADAGASAAALNIVTSSLSDHSPSAADEFLFETSASDDITTSNSYANEYDEKRNQTTDTDTNVNDSGITNILYVDKENEALAATQKTTNLNSQKESFGVGDNVQVISTHKKHAGMKGRVFKMTKQFVFFTKDDTTETVQVSPKFLVLNNNRPVLISSTPEKSEAKDFSAEFKEGEMVLVSEQHAKHRGKKGVVEKVTAKFASIKVDGTNERFRIMKSSLVHDALSSVEDQMVEQSDEVLSQSEVLKPAQKMRATVDRLASKSQKAPGHRSNKASSQTFVTIPQRLERVIYGTSHAKEKCLLREMLSDDVQIREYELSKTSHLPPLDLVMHHQGKRYELYYGDVESRSDGIRCQKTRKVVAHYVQTEDLRELEESLADFGSLEPRKVWARRKLFLSTAAKLKDGYAVKEIYDADVFMNEDAGYTEGCGFICEKYLMEILGSGAAARRALGVQVRINIPTCGVFKGVLMRKCIDDGPPIQLNESLRKVLPSRDTGASSAGRMIMNRVFPSNTNVQVARLFPSYDGKHITKTFIKEVQAGRECKLSDMYKQLMRGLGAPKELLDVYAAAVKRDASKLCHTHLVGVADPTGRLPPNTVFMTGIKPGDIEVEKLFVSRSPALEPEDGRMIRVVTTKPDIMSKTDWDWLQTLHFGALIFANPKIGQTPLPELIADGDLDGDLYFVCWDRDLLSHIDALPVTEKDLELYEAAASVSCYSHAWFDKAQEFVANASNVVDVAQLTGILYKLSENIAKKSEDSIKDDNAVAYAKAYKHCLEYKKHGKKLVLPAHLLDDVPTRFHCMFAVV</sequence>
<dbReference type="InterPro" id="IPR001708">
    <property type="entry name" value="YidC/ALB3/OXA1/COX18"/>
</dbReference>
<evidence type="ECO:0000256" key="6">
    <source>
        <dbReference type="RuleBase" id="RU363098"/>
    </source>
</evidence>
<evidence type="ECO:0000256" key="3">
    <source>
        <dbReference type="ARBA" id="ARBA00022989"/>
    </source>
</evidence>
<comment type="caution">
    <text evidence="11">The sequence shown here is derived from an EMBL/GenBank/DDBJ whole genome shotgun (WGS) entry which is preliminary data.</text>
</comment>
<gene>
    <name evidence="11" type="ORF">ACHAWO_003853</name>
</gene>
<reference evidence="11 12" key="1">
    <citation type="submission" date="2024-10" db="EMBL/GenBank/DDBJ databases">
        <title>Updated reference genomes for cyclostephanoid diatoms.</title>
        <authorList>
            <person name="Roberts W.R."/>
            <person name="Alverson A.J."/>
        </authorList>
    </citation>
    <scope>NUCLEOTIDE SEQUENCE [LARGE SCALE GENOMIC DNA]</scope>
    <source>
        <strain evidence="11 12">AJA010-31</strain>
    </source>
</reference>
<dbReference type="PANTHER" id="PTHR12428">
    <property type="entry name" value="OXA1"/>
    <property type="match status" value="1"/>
</dbReference>
<dbReference type="GO" id="GO:0003968">
    <property type="term" value="F:RNA-directed RNA polymerase activity"/>
    <property type="evidence" value="ECO:0007669"/>
    <property type="project" value="UniProtKB-KW"/>
</dbReference>
<dbReference type="EC" id="2.7.7.48" evidence="6"/>
<protein>
    <recommendedName>
        <fullName evidence="6">RNA-dependent RNA polymerase</fullName>
        <ecNumber evidence="6">2.7.7.48</ecNumber>
    </recommendedName>
</protein>
<comment type="similarity">
    <text evidence="6">Belongs to the RdRP family.</text>
</comment>
<feature type="region of interest" description="Disordered" evidence="7">
    <location>
        <begin position="350"/>
        <end position="371"/>
    </location>
</feature>
<proteinExistence type="inferred from homology"/>
<keyword evidence="6" id="KW-0696">RNA-directed RNA polymerase</keyword>
<dbReference type="Pfam" id="PF05183">
    <property type="entry name" value="RdRP"/>
    <property type="match status" value="1"/>
</dbReference>
<evidence type="ECO:0000259" key="10">
    <source>
        <dbReference type="Pfam" id="PF05183"/>
    </source>
</evidence>
<dbReference type="InterPro" id="IPR047196">
    <property type="entry name" value="YidC_ALB_C"/>
</dbReference>
<dbReference type="PANTHER" id="PTHR12428:SF14">
    <property type="entry name" value="ALBINO3-LIKE PROTEIN 1, CHLOROPLASTIC"/>
    <property type="match status" value="1"/>
</dbReference>
<dbReference type="CDD" id="cd20070">
    <property type="entry name" value="5TM_YidC_Alb3"/>
    <property type="match status" value="1"/>
</dbReference>
<evidence type="ECO:0000313" key="11">
    <source>
        <dbReference type="EMBL" id="KAL3804604.1"/>
    </source>
</evidence>
<keyword evidence="3" id="KW-1133">Transmembrane helix</keyword>
<evidence type="ECO:0000256" key="5">
    <source>
        <dbReference type="RuleBase" id="RU003945"/>
    </source>
</evidence>